<dbReference type="WBParaSite" id="ASIM_0001018701-mRNA-1">
    <property type="protein sequence ID" value="ASIM_0001018701-mRNA-1"/>
    <property type="gene ID" value="ASIM_0001018701"/>
</dbReference>
<organism evidence="2">
    <name type="scientific">Anisakis simplex</name>
    <name type="common">Herring worm</name>
    <dbReference type="NCBI Taxonomy" id="6269"/>
    <lineage>
        <taxon>Eukaryota</taxon>
        <taxon>Metazoa</taxon>
        <taxon>Ecdysozoa</taxon>
        <taxon>Nematoda</taxon>
        <taxon>Chromadorea</taxon>
        <taxon>Rhabditida</taxon>
        <taxon>Spirurina</taxon>
        <taxon>Ascaridomorpha</taxon>
        <taxon>Ascaridoidea</taxon>
        <taxon>Anisakidae</taxon>
        <taxon>Anisakis</taxon>
        <taxon>Anisakis simplex complex</taxon>
    </lineage>
</organism>
<proteinExistence type="predicted"/>
<name>A0A0M3JR52_ANISI</name>
<protein>
    <submittedName>
        <fullName evidence="2">AC4</fullName>
    </submittedName>
</protein>
<feature type="region of interest" description="Disordered" evidence="1">
    <location>
        <begin position="1"/>
        <end position="21"/>
    </location>
</feature>
<evidence type="ECO:0000313" key="2">
    <source>
        <dbReference type="WBParaSite" id="ASIM_0001018701-mRNA-1"/>
    </source>
</evidence>
<reference evidence="2" key="1">
    <citation type="submission" date="2017-02" db="UniProtKB">
        <authorList>
            <consortium name="WormBaseParasite"/>
        </authorList>
    </citation>
    <scope>IDENTIFICATION</scope>
</reference>
<sequence length="50" mass="5477">LSILKRSSKSSCDLSESEPDTMKDLQSFTGFATAYKNMTASPDGTQLLFK</sequence>
<accession>A0A0M3JR52</accession>
<dbReference type="AlphaFoldDB" id="A0A0M3JR52"/>
<evidence type="ECO:0000256" key="1">
    <source>
        <dbReference type="SAM" id="MobiDB-lite"/>
    </source>
</evidence>